<keyword evidence="1" id="KW-0472">Membrane</keyword>
<feature type="transmembrane region" description="Helical" evidence="1">
    <location>
        <begin position="186"/>
        <end position="206"/>
    </location>
</feature>
<evidence type="ECO:0000256" key="1">
    <source>
        <dbReference type="SAM" id="Phobius"/>
    </source>
</evidence>
<evidence type="ECO:0000313" key="2">
    <source>
        <dbReference type="EMBL" id="SKB99941.1"/>
    </source>
</evidence>
<dbReference type="AlphaFoldDB" id="A0A1T5FUV5"/>
<dbReference type="Proteomes" id="UP000191112">
    <property type="component" value="Unassembled WGS sequence"/>
</dbReference>
<feature type="transmembrane region" description="Helical" evidence="1">
    <location>
        <begin position="86"/>
        <end position="108"/>
    </location>
</feature>
<dbReference type="RefSeq" id="WP_079667514.1">
    <property type="nucleotide sequence ID" value="NZ_FUYZ01000008.1"/>
</dbReference>
<evidence type="ECO:0000313" key="3">
    <source>
        <dbReference type="Proteomes" id="UP000191112"/>
    </source>
</evidence>
<evidence type="ECO:0008006" key="4">
    <source>
        <dbReference type="Google" id="ProtNLM"/>
    </source>
</evidence>
<protein>
    <recommendedName>
        <fullName evidence="4">Beta-carotene 15,15'-monooxygenase</fullName>
    </recommendedName>
</protein>
<feature type="transmembrane region" description="Helical" evidence="1">
    <location>
        <begin position="212"/>
        <end position="231"/>
    </location>
</feature>
<sequence length="239" mass="27460">MENTPNNSEINIVLSRAFALWSNTMKFQISFSIFYFAILLVLASFAFNYFGINKKVEDFAPLMQSDPDAFMAKLRELAVTPEYSNFVYVIVLIKALVFPLNIGMFKVYAMKEMGENPGLNDMLAGYQGLSFFKYFTYGIFWGCVYYLCSIFAPLLLVWVLVTFFVSPLMFFTNINSFQAIGKSFQAIRANFFIIFVCTIVAILFSYSGILMFGFGILLTFPFWNAIIYSCFRQIFTVKN</sequence>
<proteinExistence type="predicted"/>
<feature type="transmembrane region" description="Helical" evidence="1">
    <location>
        <begin position="129"/>
        <end position="147"/>
    </location>
</feature>
<keyword evidence="1" id="KW-0812">Transmembrane</keyword>
<keyword evidence="1" id="KW-1133">Transmembrane helix</keyword>
<keyword evidence="3" id="KW-1185">Reference proteome</keyword>
<name>A0A1T5FUV5_9FLAO</name>
<reference evidence="2 3" key="1">
    <citation type="submission" date="2017-02" db="EMBL/GenBank/DDBJ databases">
        <authorList>
            <person name="Peterson S.W."/>
        </authorList>
    </citation>
    <scope>NUCLEOTIDE SEQUENCE [LARGE SCALE GENOMIC DNA]</scope>
    <source>
        <strain evidence="2 3">DSM 22323</strain>
    </source>
</reference>
<feature type="transmembrane region" description="Helical" evidence="1">
    <location>
        <begin position="153"/>
        <end position="174"/>
    </location>
</feature>
<gene>
    <name evidence="2" type="ORF">SAMN05660477_02308</name>
</gene>
<dbReference type="OrthoDB" id="1244380at2"/>
<feature type="transmembrane region" description="Helical" evidence="1">
    <location>
        <begin position="33"/>
        <end position="52"/>
    </location>
</feature>
<accession>A0A1T5FUV5</accession>
<dbReference type="EMBL" id="FUYZ01000008">
    <property type="protein sequence ID" value="SKB99941.1"/>
    <property type="molecule type" value="Genomic_DNA"/>
</dbReference>
<dbReference type="STRING" id="619805.SAMN05660477_02308"/>
<organism evidence="2 3">
    <name type="scientific">Soonwooa buanensis</name>
    <dbReference type="NCBI Taxonomy" id="619805"/>
    <lineage>
        <taxon>Bacteria</taxon>
        <taxon>Pseudomonadati</taxon>
        <taxon>Bacteroidota</taxon>
        <taxon>Flavobacteriia</taxon>
        <taxon>Flavobacteriales</taxon>
        <taxon>Weeksellaceae</taxon>
        <taxon>Chryseobacterium group</taxon>
        <taxon>Soonwooa</taxon>
    </lineage>
</organism>